<comment type="caution">
    <text evidence="2">The sequence shown here is derived from an EMBL/GenBank/DDBJ whole genome shotgun (WGS) entry which is preliminary data.</text>
</comment>
<evidence type="ECO:0000256" key="1">
    <source>
        <dbReference type="SAM" id="MobiDB-lite"/>
    </source>
</evidence>
<feature type="compositionally biased region" description="Low complexity" evidence="1">
    <location>
        <begin position="12"/>
        <end position="32"/>
    </location>
</feature>
<feature type="compositionally biased region" description="Basic and acidic residues" evidence="1">
    <location>
        <begin position="43"/>
        <end position="52"/>
    </location>
</feature>
<accession>A0A4Z1GNE9</accession>
<feature type="compositionally biased region" description="Basic residues" evidence="1">
    <location>
        <begin position="181"/>
        <end position="192"/>
    </location>
</feature>
<dbReference type="AlphaFoldDB" id="A0A4Z1GNE9"/>
<gene>
    <name evidence="2" type="ORF">BHYA_0073g00030</name>
</gene>
<protein>
    <submittedName>
        <fullName evidence="2">Uncharacterized protein</fullName>
    </submittedName>
</protein>
<reference evidence="2 3" key="1">
    <citation type="submission" date="2017-12" db="EMBL/GenBank/DDBJ databases">
        <title>Comparative genomics of Botrytis spp.</title>
        <authorList>
            <person name="Valero-Jimenez C.A."/>
            <person name="Tapia P."/>
            <person name="Veloso J."/>
            <person name="Silva-Moreno E."/>
            <person name="Staats M."/>
            <person name="Valdes J.H."/>
            <person name="Van Kan J.A.L."/>
        </authorList>
    </citation>
    <scope>NUCLEOTIDE SEQUENCE [LARGE SCALE GENOMIC DNA]</scope>
    <source>
        <strain evidence="2 3">Bh0001</strain>
    </source>
</reference>
<name>A0A4Z1GNE9_9HELO</name>
<feature type="region of interest" description="Disordered" evidence="1">
    <location>
        <begin position="1"/>
        <end position="438"/>
    </location>
</feature>
<feature type="compositionally biased region" description="Low complexity" evidence="1">
    <location>
        <begin position="129"/>
        <end position="148"/>
    </location>
</feature>
<dbReference type="EMBL" id="PQXK01000073">
    <property type="protein sequence ID" value="TGO38494.1"/>
    <property type="molecule type" value="Genomic_DNA"/>
</dbReference>
<sequence length="438" mass="48432">MPPPASREPSRTRSSSRNGSSSGGRSANVSRNISSDRVSLVQDFDRRADPAYRKSVRSIPSESEYDSNGSRSENDSHGRTKSGGRSRGSNGGNDTDGSMGSGNVTDRRKKMHSKSDSGNRSARDQSRGPRASSQASSTRSSRAESPAPVYLFNGDPYPSFAPESVNLSIYDGDEYHSDSGRKKHESKSRKTIRPPLAPFDGEEYLKGQLSDPQAKAKRATVGHVNIHAEGEVPILETCSDWEEGSKIKRKPIKKREQTRGPDIKRNAEESQPKHHGNGDKQSKPKSGSSSIDKPPGVKSKIDGKWYSIGGKKEMRTQIPPANTNRRSANEQPPGYGNKILKEWWEDQSHPDSTPKGLVNQPKSTPQRDYAKNRRDPGPEINKGRNHSQHSERHTSSDDLFDRLAGPPPQKNEKKKKKKRLLGEFFGSWRTQKGGLSRS</sequence>
<feature type="compositionally biased region" description="Polar residues" evidence="1">
    <location>
        <begin position="319"/>
        <end position="330"/>
    </location>
</feature>
<proteinExistence type="predicted"/>
<feature type="compositionally biased region" description="Basic and acidic residues" evidence="1">
    <location>
        <begin position="339"/>
        <end position="349"/>
    </location>
</feature>
<feature type="compositionally biased region" description="Polar residues" evidence="1">
    <location>
        <begin position="95"/>
        <end position="104"/>
    </location>
</feature>
<keyword evidence="3" id="KW-1185">Reference proteome</keyword>
<dbReference type="Proteomes" id="UP000297814">
    <property type="component" value="Unassembled WGS sequence"/>
</dbReference>
<feature type="compositionally biased region" description="Basic and acidic residues" evidence="1">
    <location>
        <begin position="113"/>
        <end position="127"/>
    </location>
</feature>
<feature type="compositionally biased region" description="Basic and acidic residues" evidence="1">
    <location>
        <begin position="254"/>
        <end position="282"/>
    </location>
</feature>
<evidence type="ECO:0000313" key="3">
    <source>
        <dbReference type="Proteomes" id="UP000297814"/>
    </source>
</evidence>
<organism evidence="2 3">
    <name type="scientific">Botrytis hyacinthi</name>
    <dbReference type="NCBI Taxonomy" id="278943"/>
    <lineage>
        <taxon>Eukaryota</taxon>
        <taxon>Fungi</taxon>
        <taxon>Dikarya</taxon>
        <taxon>Ascomycota</taxon>
        <taxon>Pezizomycotina</taxon>
        <taxon>Leotiomycetes</taxon>
        <taxon>Helotiales</taxon>
        <taxon>Sclerotiniaceae</taxon>
        <taxon>Botrytis</taxon>
    </lineage>
</organism>
<feature type="compositionally biased region" description="Basic and acidic residues" evidence="1">
    <location>
        <begin position="368"/>
        <end position="377"/>
    </location>
</feature>
<feature type="compositionally biased region" description="Basic and acidic residues" evidence="1">
    <location>
        <begin position="388"/>
        <end position="401"/>
    </location>
</feature>
<feature type="compositionally biased region" description="Polar residues" evidence="1">
    <location>
        <begin position="58"/>
        <end position="71"/>
    </location>
</feature>
<evidence type="ECO:0000313" key="2">
    <source>
        <dbReference type="EMBL" id="TGO38494.1"/>
    </source>
</evidence>